<dbReference type="Pfam" id="PF09084">
    <property type="entry name" value="NMT1"/>
    <property type="match status" value="1"/>
</dbReference>
<dbReference type="EMBL" id="FQXP01000003">
    <property type="protein sequence ID" value="SHH47008.1"/>
    <property type="molecule type" value="Genomic_DNA"/>
</dbReference>
<dbReference type="RefSeq" id="WP_072829669.1">
    <property type="nucleotide sequence ID" value="NZ_FQXP01000003.1"/>
</dbReference>
<dbReference type="SUPFAM" id="SSF53850">
    <property type="entry name" value="Periplasmic binding protein-like II"/>
    <property type="match status" value="1"/>
</dbReference>
<dbReference type="PANTHER" id="PTHR30024:SF47">
    <property type="entry name" value="TAURINE-BINDING PERIPLASMIC PROTEIN"/>
    <property type="match status" value="1"/>
</dbReference>
<dbReference type="Proteomes" id="UP000184526">
    <property type="component" value="Unassembled WGS sequence"/>
</dbReference>
<dbReference type="Gene3D" id="3.40.190.10">
    <property type="entry name" value="Periplasmic binding protein-like II"/>
    <property type="match status" value="2"/>
</dbReference>
<dbReference type="OrthoDB" id="9802202at2"/>
<evidence type="ECO:0000256" key="3">
    <source>
        <dbReference type="ARBA" id="ARBA00022729"/>
    </source>
</evidence>
<dbReference type="STRING" id="1121306.SAMN02745196_00473"/>
<dbReference type="PANTHER" id="PTHR30024">
    <property type="entry name" value="ALIPHATIC SULFONATES-BINDING PROTEIN-RELATED"/>
    <property type="match status" value="1"/>
</dbReference>
<dbReference type="AlphaFoldDB" id="A0A1M5T8I4"/>
<accession>A0A1M5T8I4</accession>
<sequence length="341" mass="37705">MNKIKKIIPLLATLLVVPMIFTGCNKKSGELTKVKLAEVTHSVFYAPQYVAMSQGFFKEEGLDIELMAAQGADKTMAALVSGEVDIGLMGPEASIYVFNKGSKDYAVNFAQLTKRDGSFLVSRKDEKNFKIEDLAGKEILGGRKGGVPEMTLEYVIKNKGVKIGENTASGEANVRTDVQFNVMAGSFVAGEGDYVTLFEPAATAMEKQKNGYIVASIGEESGEIPYTAYSATNKYMKDHEEIVQKFTNAIYKGQLYVKNHSSKEIAEAIAPYFTEISKEDLVTVVQRYKDIDAWCDNPVLKEDSLNHLMDVIDTAGELDKRQNYNDIVTTKFAEKTMQNVK</sequence>
<evidence type="ECO:0000256" key="2">
    <source>
        <dbReference type="ARBA" id="ARBA00010742"/>
    </source>
</evidence>
<dbReference type="PROSITE" id="PS51257">
    <property type="entry name" value="PROKAR_LIPOPROTEIN"/>
    <property type="match status" value="1"/>
</dbReference>
<proteinExistence type="inferred from homology"/>
<gene>
    <name evidence="5" type="ORF">SAMN02745196_00473</name>
</gene>
<comment type="subcellular location">
    <subcellularLocation>
        <location evidence="1">Periplasm</location>
    </subcellularLocation>
</comment>
<evidence type="ECO:0000313" key="6">
    <source>
        <dbReference type="Proteomes" id="UP000184526"/>
    </source>
</evidence>
<dbReference type="GO" id="GO:0042597">
    <property type="term" value="C:periplasmic space"/>
    <property type="evidence" value="ECO:0007669"/>
    <property type="project" value="UniProtKB-SubCell"/>
</dbReference>
<protein>
    <submittedName>
        <fullName evidence="5">NitT/TauT family transport system substrate-binding protein</fullName>
    </submittedName>
</protein>
<keyword evidence="3" id="KW-0732">Signal</keyword>
<evidence type="ECO:0000259" key="4">
    <source>
        <dbReference type="Pfam" id="PF09084"/>
    </source>
</evidence>
<evidence type="ECO:0000313" key="5">
    <source>
        <dbReference type="EMBL" id="SHH47008.1"/>
    </source>
</evidence>
<dbReference type="InterPro" id="IPR015168">
    <property type="entry name" value="SsuA/THI5"/>
</dbReference>
<evidence type="ECO:0000256" key="1">
    <source>
        <dbReference type="ARBA" id="ARBA00004418"/>
    </source>
</evidence>
<keyword evidence="6" id="KW-1185">Reference proteome</keyword>
<name>A0A1M5T8I4_9CLOT</name>
<feature type="domain" description="SsuA/THI5-like" evidence="4">
    <location>
        <begin position="46"/>
        <end position="260"/>
    </location>
</feature>
<reference evidence="5 6" key="1">
    <citation type="submission" date="2016-11" db="EMBL/GenBank/DDBJ databases">
        <authorList>
            <person name="Jaros S."/>
            <person name="Januszkiewicz K."/>
            <person name="Wedrychowicz H."/>
        </authorList>
    </citation>
    <scope>NUCLEOTIDE SEQUENCE [LARGE SCALE GENOMIC DNA]</scope>
    <source>
        <strain evidence="5 6">DSM 3089</strain>
    </source>
</reference>
<comment type="similarity">
    <text evidence="2">Belongs to the bacterial solute-binding protein SsuA/TauA family.</text>
</comment>
<organism evidence="5 6">
    <name type="scientific">Clostridium collagenovorans DSM 3089</name>
    <dbReference type="NCBI Taxonomy" id="1121306"/>
    <lineage>
        <taxon>Bacteria</taxon>
        <taxon>Bacillati</taxon>
        <taxon>Bacillota</taxon>
        <taxon>Clostridia</taxon>
        <taxon>Eubacteriales</taxon>
        <taxon>Clostridiaceae</taxon>
        <taxon>Clostridium</taxon>
    </lineage>
</organism>